<dbReference type="GO" id="GO:0003677">
    <property type="term" value="F:DNA binding"/>
    <property type="evidence" value="ECO:0007669"/>
    <property type="project" value="UniProtKB-KW"/>
</dbReference>
<dbReference type="GO" id="GO:0003700">
    <property type="term" value="F:DNA-binding transcription factor activity"/>
    <property type="evidence" value="ECO:0007669"/>
    <property type="project" value="InterPro"/>
</dbReference>
<dbReference type="PANTHER" id="PTHR30204:SF15">
    <property type="entry name" value="BLL5018 PROTEIN"/>
    <property type="match status" value="1"/>
</dbReference>
<reference evidence="4" key="1">
    <citation type="submission" date="2020-12" db="EMBL/GenBank/DDBJ databases">
        <title>Bacterial taxonomy.</title>
        <authorList>
            <person name="Pan X."/>
        </authorList>
    </citation>
    <scope>NUCLEOTIDE SEQUENCE</scope>
    <source>
        <strain evidence="4">M0105</strain>
    </source>
</reference>
<evidence type="ECO:0000259" key="3">
    <source>
        <dbReference type="PROSITE" id="PS50937"/>
    </source>
</evidence>
<sequence length="165" mass="17980">MSNLPAPQQGSTGKSPEAFRTISEVADELDLPQHVLRFWETRFSQIRPLKRGGGRRLYRPDHVALLRGIKALLYGDGMTIKGVQKVLREQGVKAVIARGKAEADGTPLVPSLPEDTPARLASLKARLGAAQPAASEGGQQAATPADRIRASIERLESVLERLERR</sequence>
<evidence type="ECO:0000313" key="5">
    <source>
        <dbReference type="Proteomes" id="UP000655420"/>
    </source>
</evidence>
<comment type="caution">
    <text evidence="4">The sequence shown here is derived from an EMBL/GenBank/DDBJ whole genome shotgun (WGS) entry which is preliminary data.</text>
</comment>
<dbReference type="InterPro" id="IPR000551">
    <property type="entry name" value="MerR-type_HTH_dom"/>
</dbReference>
<dbReference type="InterPro" id="IPR047057">
    <property type="entry name" value="MerR_fam"/>
</dbReference>
<dbReference type="Pfam" id="PF13411">
    <property type="entry name" value="MerR_1"/>
    <property type="match status" value="1"/>
</dbReference>
<dbReference type="CDD" id="cd04765">
    <property type="entry name" value="HTH_MlrA-like_sg2"/>
    <property type="match status" value="1"/>
</dbReference>
<dbReference type="Gene3D" id="1.10.1660.10">
    <property type="match status" value="1"/>
</dbReference>
<feature type="domain" description="HTH merR-type" evidence="3">
    <location>
        <begin position="21"/>
        <end position="89"/>
    </location>
</feature>
<dbReference type="PROSITE" id="PS50937">
    <property type="entry name" value="HTH_MERR_2"/>
    <property type="match status" value="1"/>
</dbReference>
<protein>
    <submittedName>
        <fullName evidence="4">MerR family transcriptional regulator</fullName>
    </submittedName>
</protein>
<dbReference type="PANTHER" id="PTHR30204">
    <property type="entry name" value="REDOX-CYCLING DRUG-SENSING TRANSCRIPTIONAL ACTIVATOR SOXR"/>
    <property type="match status" value="1"/>
</dbReference>
<dbReference type="Proteomes" id="UP000655420">
    <property type="component" value="Unassembled WGS sequence"/>
</dbReference>
<feature type="region of interest" description="Disordered" evidence="2">
    <location>
        <begin position="126"/>
        <end position="147"/>
    </location>
</feature>
<evidence type="ECO:0000313" key="4">
    <source>
        <dbReference type="EMBL" id="MBK0398397.1"/>
    </source>
</evidence>
<organism evidence="4 5">
    <name type="scientific">Thermohalobaculum xanthum</name>
    <dbReference type="NCBI Taxonomy" id="2753746"/>
    <lineage>
        <taxon>Bacteria</taxon>
        <taxon>Pseudomonadati</taxon>
        <taxon>Pseudomonadota</taxon>
        <taxon>Alphaproteobacteria</taxon>
        <taxon>Rhodobacterales</taxon>
        <taxon>Paracoccaceae</taxon>
        <taxon>Thermohalobaculum</taxon>
    </lineage>
</organism>
<dbReference type="RefSeq" id="WP_200607438.1">
    <property type="nucleotide sequence ID" value="NZ_JAEHHL010000001.1"/>
</dbReference>
<evidence type="ECO:0000256" key="1">
    <source>
        <dbReference type="ARBA" id="ARBA00023125"/>
    </source>
</evidence>
<name>A0A8J7SDF5_9RHOB</name>
<evidence type="ECO:0000256" key="2">
    <source>
        <dbReference type="SAM" id="MobiDB-lite"/>
    </source>
</evidence>
<accession>A0A8J7SDF5</accession>
<keyword evidence="5" id="KW-1185">Reference proteome</keyword>
<dbReference type="AlphaFoldDB" id="A0A8J7SDF5"/>
<dbReference type="InterPro" id="IPR009061">
    <property type="entry name" value="DNA-bd_dom_put_sf"/>
</dbReference>
<dbReference type="SMART" id="SM00422">
    <property type="entry name" value="HTH_MERR"/>
    <property type="match status" value="1"/>
</dbReference>
<dbReference type="EMBL" id="JAEHHL010000001">
    <property type="protein sequence ID" value="MBK0398397.1"/>
    <property type="molecule type" value="Genomic_DNA"/>
</dbReference>
<dbReference type="SUPFAM" id="SSF46955">
    <property type="entry name" value="Putative DNA-binding domain"/>
    <property type="match status" value="1"/>
</dbReference>
<proteinExistence type="predicted"/>
<keyword evidence="1" id="KW-0238">DNA-binding</keyword>
<gene>
    <name evidence="4" type="ORF">H0I76_04275</name>
</gene>